<organism evidence="1 2">
    <name type="scientific">Naganishia adeliensis</name>
    <dbReference type="NCBI Taxonomy" id="92952"/>
    <lineage>
        <taxon>Eukaryota</taxon>
        <taxon>Fungi</taxon>
        <taxon>Dikarya</taxon>
        <taxon>Basidiomycota</taxon>
        <taxon>Agaricomycotina</taxon>
        <taxon>Tremellomycetes</taxon>
        <taxon>Filobasidiales</taxon>
        <taxon>Filobasidiaceae</taxon>
        <taxon>Naganishia</taxon>
    </lineage>
</organism>
<sequence length="461" mass="53440">MHPYQGFEWMSLEPRRDAPPPSPPPMRRKPPPDPVAVTLKTLRREQKRLRRRVRVVERSRDLLMGPRFPLKILRLIAAHLASSNRLATLCSLVALSRRHRDDLLPMLYRCVVWDTVEAWQRMFPHVRKKFPVKKRSEIWAHTRSLIVASEIWDIIQNKTTTLFPNLDLVIIKHATYARTYDPSHRKHLAASESLAMPDDGRALMPLEFQCDIALFGSVSDLTMSELLSMPLKWTYGRRTLMRSVRTVRKSHVKPQGVIRPECLDPQWTPSVPHENLECTIDALKPSAELLDTMRYFCRFLQPSTEWAEGGMKFGADGTFSLVLPGGIKIYRLFTQLLEEILSRNLVINITINLRTPTPPIPISEFEETMLHTASIYARAWPHIMYAQSLRQPRYQWDAWSIFSIQYIEPAVDSRGLRCEYASSAKITTRPGSPMFRLGISHARRMRYRFVREYGPFEAVEG</sequence>
<gene>
    <name evidence="1" type="ORF">QFC20_007794</name>
</gene>
<keyword evidence="2" id="KW-1185">Reference proteome</keyword>
<comment type="caution">
    <text evidence="1">The sequence shown here is derived from an EMBL/GenBank/DDBJ whole genome shotgun (WGS) entry which is preliminary data.</text>
</comment>
<name>A0ACC2UVB8_9TREE</name>
<reference evidence="1" key="1">
    <citation type="submission" date="2023-04" db="EMBL/GenBank/DDBJ databases">
        <title>Draft Genome sequencing of Naganishia species isolated from polar environments using Oxford Nanopore Technology.</title>
        <authorList>
            <person name="Leo P."/>
            <person name="Venkateswaran K."/>
        </authorList>
    </citation>
    <scope>NUCLEOTIDE SEQUENCE</scope>
    <source>
        <strain evidence="1">MNA-CCFEE 5262</strain>
    </source>
</reference>
<protein>
    <submittedName>
        <fullName evidence="1">Uncharacterized protein</fullName>
    </submittedName>
</protein>
<evidence type="ECO:0000313" key="1">
    <source>
        <dbReference type="EMBL" id="KAJ9090889.1"/>
    </source>
</evidence>
<evidence type="ECO:0000313" key="2">
    <source>
        <dbReference type="Proteomes" id="UP001230649"/>
    </source>
</evidence>
<accession>A0ACC2UVB8</accession>
<dbReference type="Proteomes" id="UP001230649">
    <property type="component" value="Unassembled WGS sequence"/>
</dbReference>
<dbReference type="EMBL" id="JASBWS010000221">
    <property type="protein sequence ID" value="KAJ9090889.1"/>
    <property type="molecule type" value="Genomic_DNA"/>
</dbReference>
<proteinExistence type="predicted"/>